<dbReference type="PANTHER" id="PTHR23513">
    <property type="entry name" value="INTEGRAL MEMBRANE EFFLUX PROTEIN-RELATED"/>
    <property type="match status" value="1"/>
</dbReference>
<evidence type="ECO:0000256" key="3">
    <source>
        <dbReference type="ARBA" id="ARBA00022475"/>
    </source>
</evidence>
<protein>
    <submittedName>
        <fullName evidence="8">Enterobactin exporter EntS</fullName>
    </submittedName>
</protein>
<evidence type="ECO:0000256" key="4">
    <source>
        <dbReference type="ARBA" id="ARBA00022692"/>
    </source>
</evidence>
<gene>
    <name evidence="8" type="ORF">SGGMMB4_05414</name>
</gene>
<keyword evidence="4 7" id="KW-0812">Transmembrane</keyword>
<organism evidence="8 9">
    <name type="scientific">Sodalis glossinidius (strain morsitans)</name>
    <dbReference type="NCBI Taxonomy" id="343509"/>
    <lineage>
        <taxon>Bacteria</taxon>
        <taxon>Pseudomonadati</taxon>
        <taxon>Pseudomonadota</taxon>
        <taxon>Gammaproteobacteria</taxon>
        <taxon>Enterobacterales</taxon>
        <taxon>Bruguierivoracaceae</taxon>
        <taxon>Sodalis</taxon>
    </lineage>
</organism>
<keyword evidence="6 7" id="KW-0472">Membrane</keyword>
<evidence type="ECO:0000256" key="1">
    <source>
        <dbReference type="ARBA" id="ARBA00004651"/>
    </source>
</evidence>
<evidence type="ECO:0000256" key="2">
    <source>
        <dbReference type="ARBA" id="ARBA00022448"/>
    </source>
</evidence>
<dbReference type="EMBL" id="LN854557">
    <property type="protein sequence ID" value="CRL46630.1"/>
    <property type="molecule type" value="Genomic_DNA"/>
</dbReference>
<dbReference type="AlphaFoldDB" id="A0A193QNY3"/>
<reference evidence="8 9" key="1">
    <citation type="submission" date="2015-05" db="EMBL/GenBank/DDBJ databases">
        <authorList>
            <person name="Goodhead I."/>
        </authorList>
    </citation>
    <scope>NUCLEOTIDE SEQUENCE [LARGE SCALE GENOMIC DNA]</scope>
    <source>
        <strain evidence="9">morsitans</strain>
    </source>
</reference>
<feature type="transmembrane region" description="Helical" evidence="7">
    <location>
        <begin position="40"/>
        <end position="62"/>
    </location>
</feature>
<evidence type="ECO:0000313" key="8">
    <source>
        <dbReference type="EMBL" id="CRL46630.1"/>
    </source>
</evidence>
<keyword evidence="2" id="KW-0813">Transport</keyword>
<dbReference type="GO" id="GO:0005886">
    <property type="term" value="C:plasma membrane"/>
    <property type="evidence" value="ECO:0007669"/>
    <property type="project" value="UniProtKB-SubCell"/>
</dbReference>
<dbReference type="Gene3D" id="1.20.1250.20">
    <property type="entry name" value="MFS general substrate transporter like domains"/>
    <property type="match status" value="1"/>
</dbReference>
<feature type="transmembrane region" description="Helical" evidence="7">
    <location>
        <begin position="92"/>
        <end position="111"/>
    </location>
</feature>
<dbReference type="SUPFAM" id="SSF103473">
    <property type="entry name" value="MFS general substrate transporter"/>
    <property type="match status" value="1"/>
</dbReference>
<comment type="subcellular location">
    <subcellularLocation>
        <location evidence="1">Cell membrane</location>
        <topology evidence="1">Multi-pass membrane protein</topology>
    </subcellularLocation>
</comment>
<proteinExistence type="predicted"/>
<accession>A0A193QNY3</accession>
<evidence type="ECO:0000256" key="6">
    <source>
        <dbReference type="ARBA" id="ARBA00023136"/>
    </source>
</evidence>
<keyword evidence="5 7" id="KW-1133">Transmembrane helix</keyword>
<dbReference type="PANTHER" id="PTHR23513:SF11">
    <property type="entry name" value="STAPHYLOFERRIN A TRANSPORTER"/>
    <property type="match status" value="1"/>
</dbReference>
<evidence type="ECO:0000256" key="5">
    <source>
        <dbReference type="ARBA" id="ARBA00022989"/>
    </source>
</evidence>
<dbReference type="Proteomes" id="UP000245838">
    <property type="component" value="Chromosome sggmmb4_Chromosome"/>
</dbReference>
<dbReference type="InterPro" id="IPR036259">
    <property type="entry name" value="MFS_trans_sf"/>
</dbReference>
<keyword evidence="3" id="KW-1003">Cell membrane</keyword>
<dbReference type="Pfam" id="PF05977">
    <property type="entry name" value="MFS_3"/>
    <property type="match status" value="1"/>
</dbReference>
<dbReference type="InterPro" id="IPR010290">
    <property type="entry name" value="TM_effector"/>
</dbReference>
<name>A0A193QNY3_SODGM</name>
<evidence type="ECO:0000256" key="7">
    <source>
        <dbReference type="SAM" id="Phobius"/>
    </source>
</evidence>
<evidence type="ECO:0000313" key="9">
    <source>
        <dbReference type="Proteomes" id="UP000245838"/>
    </source>
</evidence>
<sequence>MVGDADLPNAVALNSTLYNGARVVGPAIAGVIIASVGTGWAFLLNGVSFLAVLVSLSFLRVADLQENARARRTRGSLTEGFRYVASRPDLKVIPVMLLLIGTFGLNFPIFISTMAVNVFHTDARGFGLLY</sequence>